<accession>A0A501X9N8</accession>
<dbReference type="AlphaFoldDB" id="A0A501X9N8"/>
<reference evidence="1 2" key="1">
    <citation type="submission" date="2019-06" db="EMBL/GenBank/DDBJ databases">
        <title>Mycoplasma falconis type strain whole genome sequence.</title>
        <authorList>
            <person name="Spergser J."/>
        </authorList>
    </citation>
    <scope>NUCLEOTIDE SEQUENCE [LARGE SCALE GENOMIC DNA]</scope>
    <source>
        <strain evidence="1 2">ATCC 51372</strain>
    </source>
</reference>
<evidence type="ECO:0000313" key="1">
    <source>
        <dbReference type="EMBL" id="TPE57265.1"/>
    </source>
</evidence>
<dbReference type="Pfam" id="PF10896">
    <property type="entry name" value="DUF2714"/>
    <property type="match status" value="1"/>
</dbReference>
<dbReference type="EMBL" id="VFSS01000006">
    <property type="protein sequence ID" value="TPE57265.1"/>
    <property type="molecule type" value="Genomic_DNA"/>
</dbReference>
<dbReference type="Proteomes" id="UP000319776">
    <property type="component" value="Unassembled WGS sequence"/>
</dbReference>
<organism evidence="1 2">
    <name type="scientific">[Mycoplasma] falconis</name>
    <dbReference type="NCBI Taxonomy" id="92403"/>
    <lineage>
        <taxon>Bacteria</taxon>
        <taxon>Bacillati</taxon>
        <taxon>Mycoplasmatota</taxon>
        <taxon>Mycoplasmoidales</taxon>
        <taxon>Metamycoplasmataceae</taxon>
        <taxon>Metamycoplasma</taxon>
    </lineage>
</organism>
<name>A0A501X9N8_9BACT</name>
<protein>
    <submittedName>
        <fullName evidence="1">DUF2714 domain-containing protein</fullName>
    </submittedName>
</protein>
<comment type="caution">
    <text evidence="1">The sequence shown here is derived from an EMBL/GenBank/DDBJ whole genome shotgun (WGS) entry which is preliminary data.</text>
</comment>
<dbReference type="OrthoDB" id="399999at2"/>
<keyword evidence="2" id="KW-1185">Reference proteome</keyword>
<evidence type="ECO:0000313" key="2">
    <source>
        <dbReference type="Proteomes" id="UP000319776"/>
    </source>
</evidence>
<proteinExistence type="predicted"/>
<dbReference type="RefSeq" id="WP_140781331.1">
    <property type="nucleotide sequence ID" value="NZ_VFSS01000006.1"/>
</dbReference>
<gene>
    <name evidence="1" type="ORF">FJO69_02025</name>
</gene>
<dbReference type="InterPro" id="IPR021222">
    <property type="entry name" value="DUF2714"/>
</dbReference>
<sequence length="164" mass="19357">MNKKILKDQKAYQDQVFALYFDIQKQASLDFELLINQTIIKNPLLKVVKEAKEIKSKLDQAIKNKKQIIFDKFNINWNRNDKFSFTDLIPIIDYEIDSNNIALNLKNNQDILINEFLLNLNTLIDEVLFVNQQIIKINNDIYIKVDFETQTVKIFFSPNLINES</sequence>